<evidence type="ECO:0000313" key="1">
    <source>
        <dbReference type="EMBL" id="EGV92630.1"/>
    </source>
</evidence>
<organism evidence="1 2">
    <name type="scientific">Cricetulus griseus</name>
    <name type="common">Chinese hamster</name>
    <name type="synonym">Cricetulus barabensis griseus</name>
    <dbReference type="NCBI Taxonomy" id="10029"/>
    <lineage>
        <taxon>Eukaryota</taxon>
        <taxon>Metazoa</taxon>
        <taxon>Chordata</taxon>
        <taxon>Craniata</taxon>
        <taxon>Vertebrata</taxon>
        <taxon>Euteleostomi</taxon>
        <taxon>Mammalia</taxon>
        <taxon>Eutheria</taxon>
        <taxon>Euarchontoglires</taxon>
        <taxon>Glires</taxon>
        <taxon>Rodentia</taxon>
        <taxon>Myomorpha</taxon>
        <taxon>Muroidea</taxon>
        <taxon>Cricetidae</taxon>
        <taxon>Cricetinae</taxon>
        <taxon>Cricetulus</taxon>
    </lineage>
</organism>
<reference evidence="2" key="1">
    <citation type="journal article" date="2011" name="Nat. Biotechnol.">
        <title>The genomic sequence of the Chinese hamster ovary (CHO)-K1 cell line.</title>
        <authorList>
            <person name="Xu X."/>
            <person name="Nagarajan H."/>
            <person name="Lewis N.E."/>
            <person name="Pan S."/>
            <person name="Cai Z."/>
            <person name="Liu X."/>
            <person name="Chen W."/>
            <person name="Xie M."/>
            <person name="Wang W."/>
            <person name="Hammond S."/>
            <person name="Andersen M.R."/>
            <person name="Neff N."/>
            <person name="Passarelli B."/>
            <person name="Koh W."/>
            <person name="Fan H.C."/>
            <person name="Wang J."/>
            <person name="Gui Y."/>
            <person name="Lee K.H."/>
            <person name="Betenbaugh M.J."/>
            <person name="Quake S.R."/>
            <person name="Famili I."/>
            <person name="Palsson B.O."/>
            <person name="Wang J."/>
        </authorList>
    </citation>
    <scope>NUCLEOTIDE SEQUENCE [LARGE SCALE GENOMIC DNA]</scope>
    <source>
        <strain evidence="2">CHO K1 cell line</strain>
    </source>
</reference>
<name>G3H507_CRIGR</name>
<accession>G3H507</accession>
<dbReference type="EMBL" id="JH000150">
    <property type="protein sequence ID" value="EGV92630.1"/>
    <property type="molecule type" value="Genomic_DNA"/>
</dbReference>
<dbReference type="Proteomes" id="UP000001075">
    <property type="component" value="Unassembled WGS sequence"/>
</dbReference>
<evidence type="ECO:0000313" key="2">
    <source>
        <dbReference type="Proteomes" id="UP000001075"/>
    </source>
</evidence>
<sequence>MITLQRKELLTFVDWHRNIHYHLSVSPKRRDVNNGQIFKQYSSIAPEDWKAAKDG</sequence>
<proteinExistence type="predicted"/>
<gene>
    <name evidence="1" type="ORF">I79_005372</name>
</gene>
<protein>
    <submittedName>
        <fullName evidence="1">Uncharacterized protein</fullName>
    </submittedName>
</protein>
<dbReference type="InParanoid" id="G3H507"/>
<dbReference type="AlphaFoldDB" id="G3H507"/>